<accession>A0A330HV86</accession>
<evidence type="ECO:0000313" key="2">
    <source>
        <dbReference type="EMBL" id="RAZ88607.1"/>
    </source>
</evidence>
<keyword evidence="1" id="KW-0472">Membrane</keyword>
<feature type="transmembrane region" description="Helical" evidence="1">
    <location>
        <begin position="12"/>
        <end position="31"/>
    </location>
</feature>
<reference evidence="2 3" key="2">
    <citation type="submission" date="2018-07" db="EMBL/GenBank/DDBJ databases">
        <title>Diversity of Mesorhizobium strains in Brazil.</title>
        <authorList>
            <person name="Helene L.C.F."/>
            <person name="Dall'Agnol R."/>
            <person name="Delamuta J.R.M."/>
            <person name="Hungria M."/>
        </authorList>
    </citation>
    <scope>NUCLEOTIDE SEQUENCE [LARGE SCALE GENOMIC DNA]</scope>
    <source>
        <strain evidence="2 3">AC99b</strain>
    </source>
</reference>
<evidence type="ECO:0000256" key="1">
    <source>
        <dbReference type="SAM" id="Phobius"/>
    </source>
</evidence>
<keyword evidence="1" id="KW-1133">Transmembrane helix</keyword>
<dbReference type="Proteomes" id="UP000251558">
    <property type="component" value="Unassembled WGS sequence"/>
</dbReference>
<dbReference type="AlphaFoldDB" id="A0A330HV86"/>
<name>A0A330HV86_9HYPH</name>
<evidence type="ECO:0000313" key="3">
    <source>
        <dbReference type="Proteomes" id="UP000251558"/>
    </source>
</evidence>
<feature type="transmembrane region" description="Helical" evidence="1">
    <location>
        <begin position="37"/>
        <end position="56"/>
    </location>
</feature>
<proteinExistence type="predicted"/>
<keyword evidence="3" id="KW-1185">Reference proteome</keyword>
<sequence>MLQLFRKSFGPRPIIWFTSAFVWFCAFNFIHNHYQKYFFYVAAFVVLIDIAYGYFLKFHERRDRQE</sequence>
<gene>
    <name evidence="2" type="ORF">DPM33_21675</name>
</gene>
<organism evidence="2 3">
    <name type="scientific">Mesorhizobium hawassense</name>
    <dbReference type="NCBI Taxonomy" id="1209954"/>
    <lineage>
        <taxon>Bacteria</taxon>
        <taxon>Pseudomonadati</taxon>
        <taxon>Pseudomonadota</taxon>
        <taxon>Alphaproteobacteria</taxon>
        <taxon>Hyphomicrobiales</taxon>
        <taxon>Phyllobacteriaceae</taxon>
        <taxon>Mesorhizobium</taxon>
    </lineage>
</organism>
<comment type="caution">
    <text evidence="2">The sequence shown here is derived from an EMBL/GenBank/DDBJ whole genome shotgun (WGS) entry which is preliminary data.</text>
</comment>
<reference evidence="3" key="1">
    <citation type="submission" date="2018-06" db="EMBL/GenBank/DDBJ databases">
        <authorList>
            <person name="Helene L.C."/>
            <person name="Dall'Agnol R."/>
            <person name="Delamuta J.R."/>
            <person name="Hungria M."/>
        </authorList>
    </citation>
    <scope>NUCLEOTIDE SEQUENCE [LARGE SCALE GENOMIC DNA]</scope>
    <source>
        <strain evidence="3">AC99b</strain>
    </source>
</reference>
<keyword evidence="1" id="KW-0812">Transmembrane</keyword>
<dbReference type="EMBL" id="QMBP01000011">
    <property type="protein sequence ID" value="RAZ88607.1"/>
    <property type="molecule type" value="Genomic_DNA"/>
</dbReference>
<protein>
    <submittedName>
        <fullName evidence="2">Uncharacterized protein</fullName>
    </submittedName>
</protein>